<evidence type="ECO:0000313" key="2">
    <source>
        <dbReference type="Proteomes" id="UP001551584"/>
    </source>
</evidence>
<dbReference type="RefSeq" id="WP_359267822.1">
    <property type="nucleotide sequence ID" value="NZ_JBEZNA010000001.1"/>
</dbReference>
<organism evidence="1 2">
    <name type="scientific">Streptomyces chilikensis</name>
    <dbReference type="NCBI Taxonomy" id="1194079"/>
    <lineage>
        <taxon>Bacteria</taxon>
        <taxon>Bacillati</taxon>
        <taxon>Actinomycetota</taxon>
        <taxon>Actinomycetes</taxon>
        <taxon>Kitasatosporales</taxon>
        <taxon>Streptomycetaceae</taxon>
        <taxon>Streptomyces</taxon>
    </lineage>
</organism>
<name>A0ABV3EI32_9ACTN</name>
<sequence>MVRSRLAPGVEVVPVPGRGLAVRTEGGEFLGVKAGAVDHDALLSLLSGRTGTPADAGLDRLLRAFEEAGYLTGPSRDQAAPQWPAARRAVRLLGDPVLTEPLAACLAGLGAEPRTDPAPAASAASPPTLGDLLRDDPAAVVWCLDGPVPDGLWDAADRLPEHGVAWLRCHREGRQAYVEPLAAAPGDVTSAHVRLRRLAATPAHRELAAYWSGPRTSGAPARLTAPAAGLLASLLADDLDRWATGAPRTAGLPATRRLRRIDLRTLTVTEHPVLPVPDVAPMPGKDG</sequence>
<evidence type="ECO:0000313" key="1">
    <source>
        <dbReference type="EMBL" id="MEU9575856.1"/>
    </source>
</evidence>
<protein>
    <submittedName>
        <fullName evidence="1">Uncharacterized protein</fullName>
    </submittedName>
</protein>
<gene>
    <name evidence="1" type="ORF">AB0D95_00895</name>
</gene>
<dbReference type="Proteomes" id="UP001551584">
    <property type="component" value="Unassembled WGS sequence"/>
</dbReference>
<dbReference type="Gene3D" id="3.40.50.720">
    <property type="entry name" value="NAD(P)-binding Rossmann-like Domain"/>
    <property type="match status" value="1"/>
</dbReference>
<proteinExistence type="predicted"/>
<dbReference type="EMBL" id="JBEZNA010000001">
    <property type="protein sequence ID" value="MEU9575856.1"/>
    <property type="molecule type" value="Genomic_DNA"/>
</dbReference>
<keyword evidence="2" id="KW-1185">Reference proteome</keyword>
<reference evidence="1 2" key="1">
    <citation type="submission" date="2024-06" db="EMBL/GenBank/DDBJ databases">
        <title>The Natural Products Discovery Center: Release of the First 8490 Sequenced Strains for Exploring Actinobacteria Biosynthetic Diversity.</title>
        <authorList>
            <person name="Kalkreuter E."/>
            <person name="Kautsar S.A."/>
            <person name="Yang D."/>
            <person name="Bader C.D."/>
            <person name="Teijaro C.N."/>
            <person name="Fluegel L."/>
            <person name="Davis C.M."/>
            <person name="Simpson J.R."/>
            <person name="Lauterbach L."/>
            <person name="Steele A.D."/>
            <person name="Gui C."/>
            <person name="Meng S."/>
            <person name="Li G."/>
            <person name="Viehrig K."/>
            <person name="Ye F."/>
            <person name="Su P."/>
            <person name="Kiefer A.F."/>
            <person name="Nichols A."/>
            <person name="Cepeda A.J."/>
            <person name="Yan W."/>
            <person name="Fan B."/>
            <person name="Jiang Y."/>
            <person name="Adhikari A."/>
            <person name="Zheng C.-J."/>
            <person name="Schuster L."/>
            <person name="Cowan T.M."/>
            <person name="Smanski M.J."/>
            <person name="Chevrette M.G."/>
            <person name="De Carvalho L.P.S."/>
            <person name="Shen B."/>
        </authorList>
    </citation>
    <scope>NUCLEOTIDE SEQUENCE [LARGE SCALE GENOMIC DNA]</scope>
    <source>
        <strain evidence="1 2">NPDC048117</strain>
    </source>
</reference>
<comment type="caution">
    <text evidence="1">The sequence shown here is derived from an EMBL/GenBank/DDBJ whole genome shotgun (WGS) entry which is preliminary data.</text>
</comment>
<accession>A0ABV3EI32</accession>